<feature type="transmembrane region" description="Helical" evidence="8">
    <location>
        <begin position="20"/>
        <end position="42"/>
    </location>
</feature>
<name>A0A371BIV0_9SPHN</name>
<evidence type="ECO:0000259" key="9">
    <source>
        <dbReference type="PROSITE" id="PS50109"/>
    </source>
</evidence>
<evidence type="ECO:0000256" key="3">
    <source>
        <dbReference type="ARBA" id="ARBA00022553"/>
    </source>
</evidence>
<dbReference type="SUPFAM" id="SSF47384">
    <property type="entry name" value="Homodimeric domain of signal transducing histidine kinase"/>
    <property type="match status" value="1"/>
</dbReference>
<comment type="catalytic activity">
    <reaction evidence="1">
        <text>ATP + protein L-histidine = ADP + protein N-phospho-L-histidine.</text>
        <dbReference type="EC" id="2.7.13.3"/>
    </reaction>
</comment>
<dbReference type="CDD" id="cd00082">
    <property type="entry name" value="HisKA"/>
    <property type="match status" value="1"/>
</dbReference>
<dbReference type="InterPro" id="IPR036097">
    <property type="entry name" value="HisK_dim/P_sf"/>
</dbReference>
<keyword evidence="6" id="KW-0902">Two-component regulatory system</keyword>
<accession>A0A371BIV0</accession>
<keyword evidence="8" id="KW-1133">Transmembrane helix</keyword>
<dbReference type="Proteomes" id="UP000263833">
    <property type="component" value="Unassembled WGS sequence"/>
</dbReference>
<organism evidence="11 12">
    <name type="scientific">Sphingorhabdus pulchriflava</name>
    <dbReference type="NCBI Taxonomy" id="2292257"/>
    <lineage>
        <taxon>Bacteria</taxon>
        <taxon>Pseudomonadati</taxon>
        <taxon>Pseudomonadota</taxon>
        <taxon>Alphaproteobacteria</taxon>
        <taxon>Sphingomonadales</taxon>
        <taxon>Sphingomonadaceae</taxon>
        <taxon>Sphingorhabdus</taxon>
    </lineage>
</organism>
<dbReference type="RefSeq" id="WP_115549034.1">
    <property type="nucleotide sequence ID" value="NZ_QRGP01000001.1"/>
</dbReference>
<dbReference type="InterPro" id="IPR003594">
    <property type="entry name" value="HATPase_dom"/>
</dbReference>
<dbReference type="Gene3D" id="3.30.565.10">
    <property type="entry name" value="Histidine kinase-like ATPase, C-terminal domain"/>
    <property type="match status" value="1"/>
</dbReference>
<dbReference type="CDD" id="cd00075">
    <property type="entry name" value="HATPase"/>
    <property type="match status" value="1"/>
</dbReference>
<evidence type="ECO:0000256" key="2">
    <source>
        <dbReference type="ARBA" id="ARBA00012438"/>
    </source>
</evidence>
<dbReference type="EMBL" id="QRGP01000001">
    <property type="protein sequence ID" value="RDV07488.1"/>
    <property type="molecule type" value="Genomic_DNA"/>
</dbReference>
<dbReference type="SMART" id="SM00448">
    <property type="entry name" value="REC"/>
    <property type="match status" value="1"/>
</dbReference>
<protein>
    <recommendedName>
        <fullName evidence="2">histidine kinase</fullName>
        <ecNumber evidence="2">2.7.13.3</ecNumber>
    </recommendedName>
</protein>
<feature type="domain" description="Response regulatory" evidence="10">
    <location>
        <begin position="433"/>
        <end position="545"/>
    </location>
</feature>
<feature type="transmembrane region" description="Helical" evidence="8">
    <location>
        <begin position="54"/>
        <end position="74"/>
    </location>
</feature>
<dbReference type="PROSITE" id="PS50110">
    <property type="entry name" value="RESPONSE_REGULATORY"/>
    <property type="match status" value="1"/>
</dbReference>
<keyword evidence="5" id="KW-0418">Kinase</keyword>
<dbReference type="PANTHER" id="PTHR43711">
    <property type="entry name" value="TWO-COMPONENT HISTIDINE KINASE"/>
    <property type="match status" value="1"/>
</dbReference>
<evidence type="ECO:0000313" key="11">
    <source>
        <dbReference type="EMBL" id="RDV07488.1"/>
    </source>
</evidence>
<reference evidence="12" key="1">
    <citation type="submission" date="2018-08" db="EMBL/GenBank/DDBJ databases">
        <authorList>
            <person name="Kim S.-J."/>
            <person name="Jung G.-Y."/>
        </authorList>
    </citation>
    <scope>NUCLEOTIDE SEQUENCE [LARGE SCALE GENOMIC DNA]</scope>
    <source>
        <strain evidence="12">GY_G</strain>
    </source>
</reference>
<comment type="caution">
    <text evidence="11">The sequence shown here is derived from an EMBL/GenBank/DDBJ whole genome shotgun (WGS) entry which is preliminary data.</text>
</comment>
<dbReference type="SUPFAM" id="SSF55874">
    <property type="entry name" value="ATPase domain of HSP90 chaperone/DNA topoisomerase II/histidine kinase"/>
    <property type="match status" value="1"/>
</dbReference>
<sequence>MLFKRYEATPTELKADIGQAWNRMGMLFTIILYILATNYYMTGGLRLEEWARNVLTYNVFFLPVSVAILLHTKAYPGHYPARRIAVMVNDFAGLSYGIIAGCVVMLPLYAVILWVTMGNGFRFGRRYLIIATFMAQISLFAIFWLTPYWQADPSMVATLSITALIIPHYGYTLLRANDRALRAAEDASLSKSRFLAQASHDLRQPVHAIGLFLETLRRTGLSREQRVIADRIDRSLQGVARLFRSLLDVSTLDSGTLKAEIEPIALGQIFAELEAQNSAAAAWSNVDFQVVKTTKIVRCDRALLTTILQNLISNAIKHSIDGKVVLGCRSAGDRVMIQVCDNGEGIASEHLMRVFDEFFQVRERGDPDRQGVGLGLSIVKRISALLGIEVAIHSEHGKGTSIKLQGIELVTDVAPETLRAKRFDPRLPLKGRNVLLVEDDADVMDAMRDLLTAWGCEVDAHSGLPDRMRAGDYDLLITDFDLGGGVTGEEVVAVARAQMGPDLPALILTGHDESKVRQMPDQPAVTVLKKPIRPAQLRSTISTLLLHSKSAGA</sequence>
<feature type="domain" description="Histidine kinase" evidence="9">
    <location>
        <begin position="197"/>
        <end position="405"/>
    </location>
</feature>
<evidence type="ECO:0000256" key="6">
    <source>
        <dbReference type="ARBA" id="ARBA00023012"/>
    </source>
</evidence>
<dbReference type="InterPro" id="IPR003661">
    <property type="entry name" value="HisK_dim/P_dom"/>
</dbReference>
<dbReference type="PROSITE" id="PS50109">
    <property type="entry name" value="HIS_KIN"/>
    <property type="match status" value="1"/>
</dbReference>
<proteinExistence type="predicted"/>
<keyword evidence="8" id="KW-0812">Transmembrane</keyword>
<dbReference type="AlphaFoldDB" id="A0A371BIV0"/>
<evidence type="ECO:0000313" key="12">
    <source>
        <dbReference type="Proteomes" id="UP000263833"/>
    </source>
</evidence>
<keyword evidence="8" id="KW-0472">Membrane</keyword>
<dbReference type="GO" id="GO:0000155">
    <property type="term" value="F:phosphorelay sensor kinase activity"/>
    <property type="evidence" value="ECO:0007669"/>
    <property type="project" value="InterPro"/>
</dbReference>
<dbReference type="Pfam" id="PF00072">
    <property type="entry name" value="Response_reg"/>
    <property type="match status" value="1"/>
</dbReference>
<dbReference type="SMART" id="SM00388">
    <property type="entry name" value="HisKA"/>
    <property type="match status" value="1"/>
</dbReference>
<evidence type="ECO:0000256" key="4">
    <source>
        <dbReference type="ARBA" id="ARBA00022679"/>
    </source>
</evidence>
<dbReference type="Pfam" id="PF00512">
    <property type="entry name" value="HisKA"/>
    <property type="match status" value="1"/>
</dbReference>
<evidence type="ECO:0000256" key="5">
    <source>
        <dbReference type="ARBA" id="ARBA00022777"/>
    </source>
</evidence>
<evidence type="ECO:0000256" key="7">
    <source>
        <dbReference type="PROSITE-ProRule" id="PRU00169"/>
    </source>
</evidence>
<dbReference type="PANTHER" id="PTHR43711:SF1">
    <property type="entry name" value="HISTIDINE KINASE 1"/>
    <property type="match status" value="1"/>
</dbReference>
<dbReference type="InterPro" id="IPR001789">
    <property type="entry name" value="Sig_transdc_resp-reg_receiver"/>
</dbReference>
<dbReference type="PRINTS" id="PR00344">
    <property type="entry name" value="BCTRLSENSOR"/>
</dbReference>
<evidence type="ECO:0000259" key="10">
    <source>
        <dbReference type="PROSITE" id="PS50110"/>
    </source>
</evidence>
<dbReference type="InterPro" id="IPR050736">
    <property type="entry name" value="Sensor_HK_Regulatory"/>
</dbReference>
<dbReference type="EC" id="2.7.13.3" evidence="2"/>
<dbReference type="Pfam" id="PF02518">
    <property type="entry name" value="HATPase_c"/>
    <property type="match status" value="1"/>
</dbReference>
<dbReference type="InterPro" id="IPR005467">
    <property type="entry name" value="His_kinase_dom"/>
</dbReference>
<evidence type="ECO:0000256" key="1">
    <source>
        <dbReference type="ARBA" id="ARBA00000085"/>
    </source>
</evidence>
<dbReference type="OrthoDB" id="9764438at2"/>
<dbReference type="Gene3D" id="1.10.287.130">
    <property type="match status" value="1"/>
</dbReference>
<dbReference type="SMART" id="SM00387">
    <property type="entry name" value="HATPase_c"/>
    <property type="match status" value="1"/>
</dbReference>
<keyword evidence="12" id="KW-1185">Reference proteome</keyword>
<keyword evidence="3 7" id="KW-0597">Phosphoprotein</keyword>
<dbReference type="InterPro" id="IPR011006">
    <property type="entry name" value="CheY-like_superfamily"/>
</dbReference>
<dbReference type="InterPro" id="IPR036890">
    <property type="entry name" value="HATPase_C_sf"/>
</dbReference>
<dbReference type="InterPro" id="IPR004358">
    <property type="entry name" value="Sig_transdc_His_kin-like_C"/>
</dbReference>
<gene>
    <name evidence="11" type="ORF">DXH95_09140</name>
</gene>
<feature type="modified residue" description="4-aspartylphosphate" evidence="7">
    <location>
        <position position="479"/>
    </location>
</feature>
<keyword evidence="4" id="KW-0808">Transferase</keyword>
<feature type="transmembrane region" description="Helical" evidence="8">
    <location>
        <begin position="127"/>
        <end position="149"/>
    </location>
</feature>
<evidence type="ECO:0000256" key="8">
    <source>
        <dbReference type="SAM" id="Phobius"/>
    </source>
</evidence>
<dbReference type="Gene3D" id="3.40.50.2300">
    <property type="match status" value="1"/>
</dbReference>
<dbReference type="SUPFAM" id="SSF52172">
    <property type="entry name" value="CheY-like"/>
    <property type="match status" value="1"/>
</dbReference>
<feature type="transmembrane region" description="Helical" evidence="8">
    <location>
        <begin position="94"/>
        <end position="115"/>
    </location>
</feature>